<protein>
    <submittedName>
        <fullName evidence="2">Uncharacterized protein</fullName>
    </submittedName>
</protein>
<comment type="caution">
    <text evidence="2">The sequence shown here is derived from an EMBL/GenBank/DDBJ whole genome shotgun (WGS) entry which is preliminary data.</text>
</comment>
<dbReference type="EMBL" id="CAXITT010000077">
    <property type="protein sequence ID" value="CAL1530893.1"/>
    <property type="molecule type" value="Genomic_DNA"/>
</dbReference>
<evidence type="ECO:0000313" key="2">
    <source>
        <dbReference type="EMBL" id="CAL1530893.1"/>
    </source>
</evidence>
<proteinExistence type="predicted"/>
<name>A0AAV2HBW4_LYMST</name>
<accession>A0AAV2HBW4</accession>
<reference evidence="2 3" key="1">
    <citation type="submission" date="2024-04" db="EMBL/GenBank/DDBJ databases">
        <authorList>
            <consortium name="Genoscope - CEA"/>
            <person name="William W."/>
        </authorList>
    </citation>
    <scope>NUCLEOTIDE SEQUENCE [LARGE SCALE GENOMIC DNA]</scope>
</reference>
<dbReference type="Gene3D" id="3.40.50.11350">
    <property type="match status" value="1"/>
</dbReference>
<dbReference type="AlphaFoldDB" id="A0AAV2HBW4"/>
<keyword evidence="3" id="KW-1185">Reference proteome</keyword>
<sequence>MFLQLSKKTVMRLSCCVLVVMIFSMSYIAYSGRFLVPVPAKAKNNLQDDWPRKVSQHLGANNEKKTTAVKSLKPHLDTPVGNPGDPTTVESPGSSSKVGSAPKFDFKVFRQENKSFKDESLILGRQDTVLKSPIKNSHNGQESGPQSDLMLNTTRASHYLNSSKSLSSDISEIRPVDARNNVSLITELPIESLDSIHETLPTIHYNFTIPKTNFTRSPRRSSHEVKTVTLKPLILPPPPQVETTSNSNHTKYLVYLCDSRSMCGGWGDRQRGIVAVYVLAWFTNRQFKLVMTSPCDLSSFYVPNKVKWQPDPKELDPPSDHNTINNYGREREMLYKNISSGDFNEHLPQRTLYMKTNSDVFSHYRYNPAYASLLKTWTGLQDERTRFRWAWSNLMQPAPPMLSKLQGILGPGFLERKGLLHGSSTRNMSKSPHDVGGAHLVCAHVRIGQNPSLPMDGPFTAVELKDIPTLHKFMLSKDLRGDARFFVATDFINVRIRSHNYFGNRFVEHGGKITHIDRQRRGDDVCGGFETVLIDQLILSLCDVLIVSKSGFSIRASFMRDSSEQVYILENGDIYEFTP</sequence>
<feature type="region of interest" description="Disordered" evidence="1">
    <location>
        <begin position="57"/>
        <end position="99"/>
    </location>
</feature>
<evidence type="ECO:0000256" key="1">
    <source>
        <dbReference type="SAM" id="MobiDB-lite"/>
    </source>
</evidence>
<dbReference type="Proteomes" id="UP001497497">
    <property type="component" value="Unassembled WGS sequence"/>
</dbReference>
<gene>
    <name evidence="2" type="ORF">GSLYS_00005018001</name>
</gene>
<organism evidence="2 3">
    <name type="scientific">Lymnaea stagnalis</name>
    <name type="common">Great pond snail</name>
    <name type="synonym">Helix stagnalis</name>
    <dbReference type="NCBI Taxonomy" id="6523"/>
    <lineage>
        <taxon>Eukaryota</taxon>
        <taxon>Metazoa</taxon>
        <taxon>Spiralia</taxon>
        <taxon>Lophotrochozoa</taxon>
        <taxon>Mollusca</taxon>
        <taxon>Gastropoda</taxon>
        <taxon>Heterobranchia</taxon>
        <taxon>Euthyneura</taxon>
        <taxon>Panpulmonata</taxon>
        <taxon>Hygrophila</taxon>
        <taxon>Lymnaeoidea</taxon>
        <taxon>Lymnaeidae</taxon>
        <taxon>Lymnaea</taxon>
    </lineage>
</organism>
<evidence type="ECO:0000313" key="3">
    <source>
        <dbReference type="Proteomes" id="UP001497497"/>
    </source>
</evidence>
<feature type="compositionally biased region" description="Polar residues" evidence="1">
    <location>
        <begin position="88"/>
        <end position="98"/>
    </location>
</feature>